<dbReference type="Proteomes" id="UP001079657">
    <property type="component" value="Unassembled WGS sequence"/>
</dbReference>
<dbReference type="Gene3D" id="1.10.1740.10">
    <property type="match status" value="1"/>
</dbReference>
<proteinExistence type="inferred from homology"/>
<dbReference type="SUPFAM" id="SSF88946">
    <property type="entry name" value="Sigma2 domain of RNA polymerase sigma factors"/>
    <property type="match status" value="1"/>
</dbReference>
<comment type="subcellular location">
    <subcellularLocation>
        <location evidence="6">Cytoplasm</location>
    </subcellularLocation>
</comment>
<dbReference type="Pfam" id="PF04542">
    <property type="entry name" value="Sigma70_r2"/>
    <property type="match status" value="1"/>
</dbReference>
<evidence type="ECO:0000259" key="7">
    <source>
        <dbReference type="Pfam" id="PF04542"/>
    </source>
</evidence>
<feature type="DNA-binding region" description="H-T-H motif" evidence="6">
    <location>
        <begin position="179"/>
        <end position="198"/>
    </location>
</feature>
<organism evidence="8 9">
    <name type="scientific">Clostridium ganghwense</name>
    <dbReference type="NCBI Taxonomy" id="312089"/>
    <lineage>
        <taxon>Bacteria</taxon>
        <taxon>Bacillati</taxon>
        <taxon>Bacillota</taxon>
        <taxon>Clostridia</taxon>
        <taxon>Eubacteriales</taxon>
        <taxon>Clostridiaceae</taxon>
        <taxon>Clostridium</taxon>
    </lineage>
</organism>
<dbReference type="PIRSF" id="PIRSF038953">
    <property type="entry name" value="SigI"/>
    <property type="match status" value="1"/>
</dbReference>
<feature type="short sequence motif" description="Polymerase core binding" evidence="6">
    <location>
        <begin position="40"/>
        <end position="53"/>
    </location>
</feature>
<name>A0ABT4CMD3_9CLOT</name>
<dbReference type="NCBIfam" id="TIGR02937">
    <property type="entry name" value="sigma70-ECF"/>
    <property type="match status" value="1"/>
</dbReference>
<keyword evidence="3 6" id="KW-0731">Sigma factor</keyword>
<evidence type="ECO:0000256" key="1">
    <source>
        <dbReference type="ARBA" id="ARBA00022490"/>
    </source>
</evidence>
<comment type="activity regulation">
    <text evidence="6">Negatively regulated by the anti-sigma-I factor RsgI.</text>
</comment>
<evidence type="ECO:0000256" key="2">
    <source>
        <dbReference type="ARBA" id="ARBA00023015"/>
    </source>
</evidence>
<evidence type="ECO:0000256" key="5">
    <source>
        <dbReference type="ARBA" id="ARBA00023163"/>
    </source>
</evidence>
<dbReference type="EMBL" id="JAPQES010000001">
    <property type="protein sequence ID" value="MCY6370200.1"/>
    <property type="molecule type" value="Genomic_DNA"/>
</dbReference>
<comment type="similarity">
    <text evidence="6">Belongs to the sigma-70 factor family. SigI subfamily.</text>
</comment>
<gene>
    <name evidence="6" type="primary">sigI</name>
    <name evidence="8" type="ORF">OXH55_06095</name>
</gene>
<dbReference type="InterPro" id="IPR014284">
    <property type="entry name" value="RNA_pol_sigma-70_dom"/>
</dbReference>
<dbReference type="InterPro" id="IPR007627">
    <property type="entry name" value="RNA_pol_sigma70_r2"/>
</dbReference>
<feature type="domain" description="RNA polymerase sigma-70 region 2" evidence="7">
    <location>
        <begin position="15"/>
        <end position="83"/>
    </location>
</feature>
<reference evidence="8" key="1">
    <citation type="submission" date="2022-12" db="EMBL/GenBank/DDBJ databases">
        <authorList>
            <person name="Wang J."/>
        </authorList>
    </citation>
    <scope>NUCLEOTIDE SEQUENCE</scope>
    <source>
        <strain evidence="8">HY-42-06</strain>
    </source>
</reference>
<sequence length="228" mass="26671">MNPDLLAKKNRDKFIEDNKKFIYNTAYKVCKKSLDWKNDDELSIALISFNKACDSYSDNRGNFFSYASILIRNSLIDFFRKSKNTPYLVFDTKDDDGIDHIDYKSSMNQYDIDCENRKRAEEIALFSGELKKYKLDFSSLVKSSPSHIDTRNQLLNLALICSKNDAILEYIRNKHLLPVSQIVLLTNAKKKYIEKWRRYILTLILILSSSDYPHIKSYLNIKVGESFE</sequence>
<comment type="function">
    <text evidence="6">Sigma factors are initiation factors that promote the attachment of RNA polymerase to specific initiation sites and are then released.</text>
</comment>
<dbReference type="InterPro" id="IPR014244">
    <property type="entry name" value="RNA_pol_sigma-I"/>
</dbReference>
<keyword evidence="9" id="KW-1185">Reference proteome</keyword>
<evidence type="ECO:0000256" key="6">
    <source>
        <dbReference type="HAMAP-Rule" id="MF_02064"/>
    </source>
</evidence>
<evidence type="ECO:0000313" key="8">
    <source>
        <dbReference type="EMBL" id="MCY6370200.1"/>
    </source>
</evidence>
<dbReference type="InterPro" id="IPR013325">
    <property type="entry name" value="RNA_pol_sigma_r2"/>
</dbReference>
<dbReference type="HAMAP" id="MF_02064">
    <property type="entry name" value="Sigma70_SigI"/>
    <property type="match status" value="1"/>
</dbReference>
<evidence type="ECO:0000256" key="3">
    <source>
        <dbReference type="ARBA" id="ARBA00023082"/>
    </source>
</evidence>
<keyword evidence="2 6" id="KW-0805">Transcription regulation</keyword>
<comment type="caution">
    <text evidence="8">The sequence shown here is derived from an EMBL/GenBank/DDBJ whole genome shotgun (WGS) entry which is preliminary data.</text>
</comment>
<keyword evidence="4 6" id="KW-0238">DNA-binding</keyword>
<accession>A0ABT4CMD3</accession>
<evidence type="ECO:0000313" key="9">
    <source>
        <dbReference type="Proteomes" id="UP001079657"/>
    </source>
</evidence>
<comment type="subunit">
    <text evidence="6">Interacts with RsgI.</text>
</comment>
<keyword evidence="6" id="KW-0346">Stress response</keyword>
<evidence type="ECO:0000256" key="4">
    <source>
        <dbReference type="ARBA" id="ARBA00023125"/>
    </source>
</evidence>
<keyword evidence="5 6" id="KW-0804">Transcription</keyword>
<dbReference type="RefSeq" id="WP_268048850.1">
    <property type="nucleotide sequence ID" value="NZ_JAPQES010000001.1"/>
</dbReference>
<keyword evidence="1 6" id="KW-0963">Cytoplasm</keyword>
<protein>
    <recommendedName>
        <fullName evidence="6">RNA polymerase sigma factor SigI</fullName>
    </recommendedName>
</protein>